<feature type="compositionally biased region" description="Basic and acidic residues" evidence="1">
    <location>
        <begin position="569"/>
        <end position="591"/>
    </location>
</feature>
<evidence type="ECO:0000313" key="4">
    <source>
        <dbReference type="RefSeq" id="XP_033166221.1"/>
    </source>
</evidence>
<keyword evidence="3" id="KW-1185">Reference proteome</keyword>
<dbReference type="Proteomes" id="UP000515162">
    <property type="component" value="Chromosome 3R"/>
</dbReference>
<dbReference type="Gene3D" id="1.10.10.60">
    <property type="entry name" value="Homeodomain-like"/>
    <property type="match status" value="1"/>
</dbReference>
<evidence type="ECO:0000259" key="2">
    <source>
        <dbReference type="Pfam" id="PF13837"/>
    </source>
</evidence>
<feature type="region of interest" description="Disordered" evidence="1">
    <location>
        <begin position="425"/>
        <end position="598"/>
    </location>
</feature>
<proteinExistence type="predicted"/>
<feature type="region of interest" description="Disordered" evidence="1">
    <location>
        <begin position="322"/>
        <end position="413"/>
    </location>
</feature>
<protein>
    <submittedName>
        <fullName evidence="4">Uncharacterized protein LOC117144900</fullName>
    </submittedName>
</protein>
<organism evidence="3 4">
    <name type="scientific">Drosophila mauritiana</name>
    <name type="common">Fruit fly</name>
    <dbReference type="NCBI Taxonomy" id="7226"/>
    <lineage>
        <taxon>Eukaryota</taxon>
        <taxon>Metazoa</taxon>
        <taxon>Ecdysozoa</taxon>
        <taxon>Arthropoda</taxon>
        <taxon>Hexapoda</taxon>
        <taxon>Insecta</taxon>
        <taxon>Pterygota</taxon>
        <taxon>Neoptera</taxon>
        <taxon>Endopterygota</taxon>
        <taxon>Diptera</taxon>
        <taxon>Brachycera</taxon>
        <taxon>Muscomorpha</taxon>
        <taxon>Ephydroidea</taxon>
        <taxon>Drosophilidae</taxon>
        <taxon>Drosophila</taxon>
        <taxon>Sophophora</taxon>
    </lineage>
</organism>
<evidence type="ECO:0000313" key="3">
    <source>
        <dbReference type="Proteomes" id="UP000515162"/>
    </source>
</evidence>
<feature type="compositionally biased region" description="Low complexity" evidence="1">
    <location>
        <begin position="9"/>
        <end position="33"/>
    </location>
</feature>
<feature type="compositionally biased region" description="Polar residues" evidence="1">
    <location>
        <begin position="395"/>
        <end position="413"/>
    </location>
</feature>
<dbReference type="RefSeq" id="XP_033166221.1">
    <property type="nucleotide sequence ID" value="XM_033310330.1"/>
</dbReference>
<accession>A0A6P8KSH4</accession>
<dbReference type="GeneID" id="117144900"/>
<feature type="compositionally biased region" description="Basic and acidic residues" evidence="1">
    <location>
        <begin position="671"/>
        <end position="681"/>
    </location>
</feature>
<feature type="compositionally biased region" description="Low complexity" evidence="1">
    <location>
        <begin position="526"/>
        <end position="537"/>
    </location>
</feature>
<feature type="region of interest" description="Disordered" evidence="1">
    <location>
        <begin position="1"/>
        <end position="33"/>
    </location>
</feature>
<reference evidence="4" key="1">
    <citation type="submission" date="2025-08" db="UniProtKB">
        <authorList>
            <consortium name="RefSeq"/>
        </authorList>
    </citation>
    <scope>IDENTIFICATION</scope>
    <source>
        <strain evidence="4">Mau12</strain>
        <tissue evidence="4">Whole Body</tissue>
    </source>
</reference>
<dbReference type="AlphaFoldDB" id="A0A6P8KSH4"/>
<feature type="compositionally biased region" description="Acidic residues" evidence="1">
    <location>
        <begin position="699"/>
        <end position="754"/>
    </location>
</feature>
<dbReference type="Pfam" id="PF13837">
    <property type="entry name" value="Myb_DNA-bind_4"/>
    <property type="match status" value="1"/>
</dbReference>
<sequence length="775" mass="85761">MLMPRYLDSSSSSGSHGAAGATSTSTSPPTTVAAHTKMRLLSKVEHNMRQSQGHIQSNQSNASGQDVNHLLHTASTGNGVVDDVDGLLTPMRIKAHMSPPYSAGSSVKSDSLGYSPRPERNLWSRAEMLEMLSIMQNLNALEQLSDRNMKSEQVFRQIEEVMRSKGYVKKSSIQIWTKWKFLKSTYNTTTRQGTGVPKVVPEEVYRVLCRMLSDANHGGSSSNVNGSLSECGNSMDSSKTAGDDNKEDILGVEHPIFGFRLGPIKPEPIDIGYETTEKHDMVSEPDMESFDYEAGSSHADNADQEDVPHMPFIVSVKHEPDVDLGMDTTNTPPPTAPASPSPPPVTLDETEDDSVYSSTPVAPPPLRVASFAKGELRRPTHGILQIDRPPPTLTKMGQQQPSNPGQMSRSVPLQSTSSINFVHPHSKLMLPRRQNPSSSQSGLRLPRDISVQSTGMRMKTVPMRDTGYSLRPERMIHDIDQSASSPPQSPSPMSSLLGRGPPPKYQMAGQQAGASTSRQAHMMSSHQLTPLQHQQLQPRKRRLGQSPVMGMPVPVKLQRSSNMYGSAPKDIRSHPAVGEESKKKSSEEDTKQRRKRQDALLAKELSQLASAMRTAQKEMLQDFFLQQKEIARREHEFQMKQDSLVMRTLRRQTDALLRTANELVSGVSEAAKMEPDDKDGVIPETQMPFEPETELQTPESEEDNEDGEGYADDEVQETMGEPEYEDNEDDDYEHDEDEEDEGDDDENMANESDLEMSNLAMSESSNNAEIISGEH</sequence>
<gene>
    <name evidence="4" type="primary">LOC117144900</name>
</gene>
<feature type="domain" description="Myb/SANT-like DNA-binding" evidence="2">
    <location>
        <begin position="120"/>
        <end position="209"/>
    </location>
</feature>
<name>A0A6P8KSH4_DROMA</name>
<feature type="compositionally biased region" description="Basic and acidic residues" evidence="1">
    <location>
        <begin position="471"/>
        <end position="480"/>
    </location>
</feature>
<feature type="compositionally biased region" description="Polar residues" evidence="1">
    <location>
        <begin position="508"/>
        <end position="525"/>
    </location>
</feature>
<feature type="compositionally biased region" description="Pro residues" evidence="1">
    <location>
        <begin position="331"/>
        <end position="345"/>
    </location>
</feature>
<feature type="region of interest" description="Disordered" evidence="1">
    <location>
        <begin position="667"/>
        <end position="775"/>
    </location>
</feature>
<feature type="compositionally biased region" description="Low complexity" evidence="1">
    <location>
        <begin position="482"/>
        <end position="495"/>
    </location>
</feature>
<evidence type="ECO:0000256" key="1">
    <source>
        <dbReference type="SAM" id="MobiDB-lite"/>
    </source>
</evidence>
<feature type="compositionally biased region" description="Polar residues" evidence="1">
    <location>
        <begin position="759"/>
        <end position="769"/>
    </location>
</feature>
<dbReference type="InterPro" id="IPR044822">
    <property type="entry name" value="Myb_DNA-bind_4"/>
</dbReference>